<proteinExistence type="predicted"/>
<dbReference type="EMBL" id="GBRH01230968">
    <property type="protein sequence ID" value="JAD66927.1"/>
    <property type="molecule type" value="Transcribed_RNA"/>
</dbReference>
<accession>A0A0A9C5Y8</accession>
<evidence type="ECO:0000313" key="1">
    <source>
        <dbReference type="EMBL" id="JAD66927.1"/>
    </source>
</evidence>
<sequence length="55" mass="6395">MQFPASSSTKMFSFEYNPTLIKLHAASVSNFIYARAKKSCILVFSCFIHEWRNMD</sequence>
<protein>
    <submittedName>
        <fullName evidence="1">Uncharacterized protein</fullName>
    </submittedName>
</protein>
<name>A0A0A9C5Y8_ARUDO</name>
<organism evidence="1">
    <name type="scientific">Arundo donax</name>
    <name type="common">Giant reed</name>
    <name type="synonym">Donax arundinaceus</name>
    <dbReference type="NCBI Taxonomy" id="35708"/>
    <lineage>
        <taxon>Eukaryota</taxon>
        <taxon>Viridiplantae</taxon>
        <taxon>Streptophyta</taxon>
        <taxon>Embryophyta</taxon>
        <taxon>Tracheophyta</taxon>
        <taxon>Spermatophyta</taxon>
        <taxon>Magnoliopsida</taxon>
        <taxon>Liliopsida</taxon>
        <taxon>Poales</taxon>
        <taxon>Poaceae</taxon>
        <taxon>PACMAD clade</taxon>
        <taxon>Arundinoideae</taxon>
        <taxon>Arundineae</taxon>
        <taxon>Arundo</taxon>
    </lineage>
</organism>
<reference evidence="1" key="2">
    <citation type="journal article" date="2015" name="Data Brief">
        <title>Shoot transcriptome of the giant reed, Arundo donax.</title>
        <authorList>
            <person name="Barrero R.A."/>
            <person name="Guerrero F.D."/>
            <person name="Moolhuijzen P."/>
            <person name="Goolsby J.A."/>
            <person name="Tidwell J."/>
            <person name="Bellgard S.E."/>
            <person name="Bellgard M.I."/>
        </authorList>
    </citation>
    <scope>NUCLEOTIDE SEQUENCE</scope>
    <source>
        <tissue evidence="1">Shoot tissue taken approximately 20 cm above the soil surface</tissue>
    </source>
</reference>
<reference evidence="1" key="1">
    <citation type="submission" date="2014-09" db="EMBL/GenBank/DDBJ databases">
        <authorList>
            <person name="Magalhaes I.L.F."/>
            <person name="Oliveira U."/>
            <person name="Santos F.R."/>
            <person name="Vidigal T.H.D.A."/>
            <person name="Brescovit A.D."/>
            <person name="Santos A.J."/>
        </authorList>
    </citation>
    <scope>NUCLEOTIDE SEQUENCE</scope>
    <source>
        <tissue evidence="1">Shoot tissue taken approximately 20 cm above the soil surface</tissue>
    </source>
</reference>
<dbReference type="AlphaFoldDB" id="A0A0A9C5Y8"/>